<organism evidence="2 3">
    <name type="scientific">Microbispora oryzae</name>
    <dbReference type="NCBI Taxonomy" id="2806554"/>
    <lineage>
        <taxon>Bacteria</taxon>
        <taxon>Bacillati</taxon>
        <taxon>Actinomycetota</taxon>
        <taxon>Actinomycetes</taxon>
        <taxon>Streptosporangiales</taxon>
        <taxon>Streptosporangiaceae</taxon>
        <taxon>Microbispora</taxon>
    </lineage>
</organism>
<evidence type="ECO:0008006" key="4">
    <source>
        <dbReference type="Google" id="ProtNLM"/>
    </source>
</evidence>
<accession>A0A941AK97</accession>
<reference evidence="2" key="1">
    <citation type="submission" date="2021-02" db="EMBL/GenBank/DDBJ databases">
        <title>Draft genome sequence of Microbispora sp. RL4-1S isolated from rice leaves in Thailand.</title>
        <authorList>
            <person name="Muangham S."/>
            <person name="Duangmal K."/>
        </authorList>
    </citation>
    <scope>NUCLEOTIDE SEQUENCE</scope>
    <source>
        <strain evidence="2">RL4-1S</strain>
    </source>
</reference>
<evidence type="ECO:0000313" key="2">
    <source>
        <dbReference type="EMBL" id="MBP2704998.1"/>
    </source>
</evidence>
<keyword evidence="1" id="KW-0812">Transmembrane</keyword>
<protein>
    <recommendedName>
        <fullName evidence="4">DUF4352 domain-containing protein</fullName>
    </recommendedName>
</protein>
<keyword evidence="1" id="KW-1133">Transmembrane helix</keyword>
<evidence type="ECO:0000256" key="1">
    <source>
        <dbReference type="SAM" id="Phobius"/>
    </source>
</evidence>
<dbReference type="RefSeq" id="WP_210156270.1">
    <property type="nucleotide sequence ID" value="NZ_JAFCNB010000006.1"/>
</dbReference>
<sequence>MTSSPRGARRRRAVLVPVACAVGVVGLGVTAFTGGLRDAPQDPPPTVAPGDIIDQGQFRTQFIKAVDTNEKDDFGGTRRALELVVKVTNMGDETAGVGVVPKPGTQVSRVSGFAGSILRVTPPIPSTYGPDVSVVSYGIKSQQLQPGITTTVVISYRLEPSARAPEKVTVDLGGFVHEKISDRDQRMYWQIAPEGELPTDAGSEMKPITPAVQARVTLPVRQESG</sequence>
<evidence type="ECO:0000313" key="3">
    <source>
        <dbReference type="Proteomes" id="UP000674234"/>
    </source>
</evidence>
<comment type="caution">
    <text evidence="2">The sequence shown here is derived from an EMBL/GenBank/DDBJ whole genome shotgun (WGS) entry which is preliminary data.</text>
</comment>
<gene>
    <name evidence="2" type="ORF">JOL79_14350</name>
</gene>
<dbReference type="EMBL" id="JAFCNB010000006">
    <property type="protein sequence ID" value="MBP2704998.1"/>
    <property type="molecule type" value="Genomic_DNA"/>
</dbReference>
<keyword evidence="1" id="KW-0472">Membrane</keyword>
<keyword evidence="3" id="KW-1185">Reference proteome</keyword>
<dbReference type="Proteomes" id="UP000674234">
    <property type="component" value="Unassembled WGS sequence"/>
</dbReference>
<feature type="transmembrane region" description="Helical" evidence="1">
    <location>
        <begin position="12"/>
        <end position="36"/>
    </location>
</feature>
<proteinExistence type="predicted"/>
<dbReference type="AlphaFoldDB" id="A0A941AK97"/>
<name>A0A941AK97_9ACTN</name>